<evidence type="ECO:0000256" key="3">
    <source>
        <dbReference type="ARBA" id="ARBA00022989"/>
    </source>
</evidence>
<dbReference type="GO" id="GO:0016020">
    <property type="term" value="C:membrane"/>
    <property type="evidence" value="ECO:0007669"/>
    <property type="project" value="UniProtKB-SubCell"/>
</dbReference>
<evidence type="ECO:0000313" key="7">
    <source>
        <dbReference type="Proteomes" id="UP000284824"/>
    </source>
</evidence>
<dbReference type="Proteomes" id="UP000284824">
    <property type="component" value="Unassembled WGS sequence"/>
</dbReference>
<name>A0A438M6B2_9ACTN</name>
<evidence type="ECO:0000256" key="4">
    <source>
        <dbReference type="ARBA" id="ARBA00023136"/>
    </source>
</evidence>
<reference evidence="6 7" key="1">
    <citation type="submission" date="2019-01" db="EMBL/GenBank/DDBJ databases">
        <title>Sequencing the genomes of 1000 actinobacteria strains.</title>
        <authorList>
            <person name="Klenk H.-P."/>
        </authorList>
    </citation>
    <scope>NUCLEOTIDE SEQUENCE [LARGE SCALE GENOMIC DNA]</scope>
    <source>
        <strain evidence="6 7">DSM 43925</strain>
    </source>
</reference>
<dbReference type="InterPro" id="IPR032808">
    <property type="entry name" value="DoxX"/>
</dbReference>
<evidence type="ECO:0000256" key="2">
    <source>
        <dbReference type="ARBA" id="ARBA00022692"/>
    </source>
</evidence>
<evidence type="ECO:0000256" key="5">
    <source>
        <dbReference type="SAM" id="Phobius"/>
    </source>
</evidence>
<keyword evidence="3 5" id="KW-1133">Transmembrane helix</keyword>
<keyword evidence="4 5" id="KW-0472">Membrane</keyword>
<proteinExistence type="predicted"/>
<dbReference type="OrthoDB" id="3790625at2"/>
<evidence type="ECO:0000313" key="6">
    <source>
        <dbReference type="EMBL" id="RVX41208.1"/>
    </source>
</evidence>
<dbReference type="EMBL" id="SAUN01000001">
    <property type="protein sequence ID" value="RVX41208.1"/>
    <property type="molecule type" value="Genomic_DNA"/>
</dbReference>
<comment type="caution">
    <text evidence="6">The sequence shown here is derived from an EMBL/GenBank/DDBJ whole genome shotgun (WGS) entry which is preliminary data.</text>
</comment>
<feature type="transmembrane region" description="Helical" evidence="5">
    <location>
        <begin position="64"/>
        <end position="86"/>
    </location>
</feature>
<dbReference type="Pfam" id="PF13564">
    <property type="entry name" value="DoxX_2"/>
    <property type="match status" value="1"/>
</dbReference>
<gene>
    <name evidence="6" type="ORF">EDD27_3695</name>
</gene>
<feature type="transmembrane region" description="Helical" evidence="5">
    <location>
        <begin position="98"/>
        <end position="118"/>
    </location>
</feature>
<dbReference type="RefSeq" id="WP_127933487.1">
    <property type="nucleotide sequence ID" value="NZ_SAUN01000001.1"/>
</dbReference>
<organism evidence="6 7">
    <name type="scientific">Nonomuraea polychroma</name>
    <dbReference type="NCBI Taxonomy" id="46176"/>
    <lineage>
        <taxon>Bacteria</taxon>
        <taxon>Bacillati</taxon>
        <taxon>Actinomycetota</taxon>
        <taxon>Actinomycetes</taxon>
        <taxon>Streptosporangiales</taxon>
        <taxon>Streptosporangiaceae</taxon>
        <taxon>Nonomuraea</taxon>
    </lineage>
</organism>
<accession>A0A438M6B2</accession>
<protein>
    <submittedName>
        <fullName evidence="6">DoxX-like protein</fullName>
    </submittedName>
</protein>
<comment type="subcellular location">
    <subcellularLocation>
        <location evidence="1">Membrane</location>
        <topology evidence="1">Multi-pass membrane protein</topology>
    </subcellularLocation>
</comment>
<dbReference type="AlphaFoldDB" id="A0A438M6B2"/>
<keyword evidence="2 5" id="KW-0812">Transmembrane</keyword>
<sequence length="123" mass="12868">MNVFLWVLQAVLAAVFGLAGIMHATQTKEKLHPMAPWVEDFTLTQIRQIGAVELLGALGLTLPAVTGIVPVLTPLAAAGLAVTMLGAAATHARRKEPAAIAVNVVLFALAAVIAWGRFGPYAF</sequence>
<keyword evidence="7" id="KW-1185">Reference proteome</keyword>
<evidence type="ECO:0000256" key="1">
    <source>
        <dbReference type="ARBA" id="ARBA00004141"/>
    </source>
</evidence>